<dbReference type="RefSeq" id="WP_219291994.1">
    <property type="nucleotide sequence ID" value="NZ_RPHB01000007.1"/>
</dbReference>
<dbReference type="InterPro" id="IPR005624">
    <property type="entry name" value="PduO/GlcC-like"/>
</dbReference>
<dbReference type="InterPro" id="IPR052517">
    <property type="entry name" value="GlcG_carb_metab_protein"/>
</dbReference>
<feature type="signal peptide" evidence="1">
    <location>
        <begin position="1"/>
        <end position="19"/>
    </location>
</feature>
<keyword evidence="3" id="KW-1185">Reference proteome</keyword>
<dbReference type="AlphaFoldDB" id="A0A951IY47"/>
<reference evidence="2 3" key="1">
    <citation type="journal article" date="2020" name="Syst. Appl. Microbiol.">
        <title>Arthrospiribacter ruber gen. nov., sp. nov., a novel bacterium isolated from Arthrospira cultures.</title>
        <authorList>
            <person name="Waleron M."/>
            <person name="Misztak A."/>
            <person name="Waleron M.M."/>
            <person name="Furmaniak M."/>
            <person name="Mrozik A."/>
            <person name="Waleron K."/>
        </authorList>
    </citation>
    <scope>NUCLEOTIDE SEQUENCE [LARGE SCALE GENOMIC DNA]</scope>
    <source>
        <strain evidence="2 3">DPMB0001</strain>
    </source>
</reference>
<name>A0A951IY47_9BACT</name>
<dbReference type="PANTHER" id="PTHR34309:SF1">
    <property type="entry name" value="PROTEIN GLCG"/>
    <property type="match status" value="1"/>
</dbReference>
<gene>
    <name evidence="2" type="ORF">EGN73_15800</name>
</gene>
<protein>
    <submittedName>
        <fullName evidence="2">Heme-binding protein</fullName>
    </submittedName>
</protein>
<dbReference type="Pfam" id="PF03928">
    <property type="entry name" value="HbpS-like"/>
    <property type="match status" value="1"/>
</dbReference>
<feature type="chain" id="PRO_5037722937" evidence="1">
    <location>
        <begin position="20"/>
        <end position="154"/>
    </location>
</feature>
<proteinExistence type="predicted"/>
<dbReference type="PANTHER" id="PTHR34309">
    <property type="entry name" value="SLR1406 PROTEIN"/>
    <property type="match status" value="1"/>
</dbReference>
<dbReference type="EMBL" id="RPHB01000007">
    <property type="protein sequence ID" value="MBW3469265.1"/>
    <property type="molecule type" value="Genomic_DNA"/>
</dbReference>
<comment type="caution">
    <text evidence="2">The sequence shown here is derived from an EMBL/GenBank/DDBJ whole genome shotgun (WGS) entry which is preliminary data.</text>
</comment>
<dbReference type="Proteomes" id="UP000727490">
    <property type="component" value="Unassembled WGS sequence"/>
</dbReference>
<evidence type="ECO:0000256" key="1">
    <source>
        <dbReference type="SAM" id="SignalP"/>
    </source>
</evidence>
<keyword evidence="1" id="KW-0732">Signal</keyword>
<evidence type="ECO:0000313" key="3">
    <source>
        <dbReference type="Proteomes" id="UP000727490"/>
    </source>
</evidence>
<accession>A0A951IY47</accession>
<evidence type="ECO:0000313" key="2">
    <source>
        <dbReference type="EMBL" id="MBW3469265.1"/>
    </source>
</evidence>
<organism evidence="2 3">
    <name type="scientific">Arthrospiribacter ruber</name>
    <dbReference type="NCBI Taxonomy" id="2487934"/>
    <lineage>
        <taxon>Bacteria</taxon>
        <taxon>Pseudomonadati</taxon>
        <taxon>Bacteroidota</taxon>
        <taxon>Cytophagia</taxon>
        <taxon>Cytophagales</taxon>
        <taxon>Cyclobacteriaceae</taxon>
        <taxon>Arthrospiribacter</taxon>
    </lineage>
</organism>
<sequence length="154" mass="16537">MRYYLAFFLCLIMSIPSFSQQSKPYISLAEAKKIADAAEAKALENEWTVVIAIVDDGGHLILLRKIDGTQIGSVEVAQAKARSAVYFKRSTKVFEDGVNEGNVRMLSLPNAVALEGGLPIFKDGFCIGAIGISGVRSDQDGVIAAAGLEVLEEK</sequence>